<sequence length="249" mass="25006">MLVRRTLVPLVIAAAIAALAGCTTGSPGASSPTASAPSQASPASSSAGGTPAASPSSTDFDAPGKPVVVGIGDSIMNGYGLENSQDWPSLLAADRDDTVYNLGCDGGGFVAVGSCGTSFAGLIPDGVTQHPDIVLVQGSDNDQKQTEAALTSATNAMVAELHRVLPHAQIVGINTLWNQPTPAPAEIAYSSAAVENAVKAVGGTYIDIGQPLQGHPELLQSDSEHPNAAGQQVLMEEVKKACDAAGVPI</sequence>
<feature type="compositionally biased region" description="Low complexity" evidence="1">
    <location>
        <begin position="27"/>
        <end position="58"/>
    </location>
</feature>
<dbReference type="Proteomes" id="UP000031030">
    <property type="component" value="Unassembled WGS sequence"/>
</dbReference>
<proteinExistence type="predicted"/>
<protein>
    <recommendedName>
        <fullName evidence="3">SGNH hydrolase-type esterase domain-containing protein</fullName>
    </recommendedName>
</protein>
<feature type="domain" description="SGNH hydrolase-type esterase" evidence="3">
    <location>
        <begin position="71"/>
        <end position="233"/>
    </location>
</feature>
<dbReference type="InterPro" id="IPR036514">
    <property type="entry name" value="SGNH_hydro_sf"/>
</dbReference>
<dbReference type="Pfam" id="PF13472">
    <property type="entry name" value="Lipase_GDSL_2"/>
    <property type="match status" value="1"/>
</dbReference>
<dbReference type="AlphaFoldDB" id="A0A0B2A7H1"/>
<evidence type="ECO:0000313" key="5">
    <source>
        <dbReference type="Proteomes" id="UP000031030"/>
    </source>
</evidence>
<evidence type="ECO:0000313" key="4">
    <source>
        <dbReference type="EMBL" id="KHK97497.1"/>
    </source>
</evidence>
<dbReference type="EMBL" id="JTDK01000010">
    <property type="protein sequence ID" value="KHK97497.1"/>
    <property type="molecule type" value="Genomic_DNA"/>
</dbReference>
<feature type="signal peptide" evidence="2">
    <location>
        <begin position="1"/>
        <end position="20"/>
    </location>
</feature>
<dbReference type="Gene3D" id="3.40.50.1110">
    <property type="entry name" value="SGNH hydrolase"/>
    <property type="match status" value="1"/>
</dbReference>
<evidence type="ECO:0000256" key="1">
    <source>
        <dbReference type="SAM" id="MobiDB-lite"/>
    </source>
</evidence>
<evidence type="ECO:0000256" key="2">
    <source>
        <dbReference type="SAM" id="SignalP"/>
    </source>
</evidence>
<dbReference type="RefSeq" id="WP_039399553.1">
    <property type="nucleotide sequence ID" value="NZ_JTDK01000010.1"/>
</dbReference>
<organism evidence="4 5">
    <name type="scientific">Microbacterium mangrovi</name>
    <dbReference type="NCBI Taxonomy" id="1348253"/>
    <lineage>
        <taxon>Bacteria</taxon>
        <taxon>Bacillati</taxon>
        <taxon>Actinomycetota</taxon>
        <taxon>Actinomycetes</taxon>
        <taxon>Micrococcales</taxon>
        <taxon>Microbacteriaceae</taxon>
        <taxon>Microbacterium</taxon>
    </lineage>
</organism>
<keyword evidence="5" id="KW-1185">Reference proteome</keyword>
<reference evidence="4 5" key="1">
    <citation type="submission" date="2014-11" db="EMBL/GenBank/DDBJ databases">
        <title>Genome sequence of Microbacterium mangrovi MUSC 115(T).</title>
        <authorList>
            <person name="Lee L.-H."/>
        </authorList>
    </citation>
    <scope>NUCLEOTIDE SEQUENCE [LARGE SCALE GENOMIC DNA]</scope>
    <source>
        <strain evidence="4 5">MUSC 115</strain>
    </source>
</reference>
<dbReference type="InterPro" id="IPR013830">
    <property type="entry name" value="SGNH_hydro"/>
</dbReference>
<keyword evidence="2" id="KW-0732">Signal</keyword>
<dbReference type="STRING" id="1348253.LK09_12170"/>
<feature type="chain" id="PRO_5038554414" description="SGNH hydrolase-type esterase domain-containing protein" evidence="2">
    <location>
        <begin position="21"/>
        <end position="249"/>
    </location>
</feature>
<name>A0A0B2A7H1_9MICO</name>
<dbReference type="OrthoDB" id="5072368at2"/>
<feature type="region of interest" description="Disordered" evidence="1">
    <location>
        <begin position="27"/>
        <end position="64"/>
    </location>
</feature>
<dbReference type="PROSITE" id="PS51257">
    <property type="entry name" value="PROKAR_LIPOPROTEIN"/>
    <property type="match status" value="1"/>
</dbReference>
<comment type="caution">
    <text evidence="4">The sequence shown here is derived from an EMBL/GenBank/DDBJ whole genome shotgun (WGS) entry which is preliminary data.</text>
</comment>
<accession>A0A0B2A7H1</accession>
<dbReference type="SUPFAM" id="SSF52266">
    <property type="entry name" value="SGNH hydrolase"/>
    <property type="match status" value="1"/>
</dbReference>
<evidence type="ECO:0000259" key="3">
    <source>
        <dbReference type="Pfam" id="PF13472"/>
    </source>
</evidence>
<gene>
    <name evidence="4" type="ORF">LK09_12170</name>
</gene>
<dbReference type="CDD" id="cd00229">
    <property type="entry name" value="SGNH_hydrolase"/>
    <property type="match status" value="1"/>
</dbReference>